<proteinExistence type="predicted"/>
<evidence type="ECO:0000313" key="3">
    <source>
        <dbReference type="Proteomes" id="UP001152797"/>
    </source>
</evidence>
<organism evidence="1">
    <name type="scientific">Cladocopium goreaui</name>
    <dbReference type="NCBI Taxonomy" id="2562237"/>
    <lineage>
        <taxon>Eukaryota</taxon>
        <taxon>Sar</taxon>
        <taxon>Alveolata</taxon>
        <taxon>Dinophyceae</taxon>
        <taxon>Suessiales</taxon>
        <taxon>Symbiodiniaceae</taxon>
        <taxon>Cladocopium</taxon>
    </lineage>
</organism>
<name>A0A9P1GIU0_9DINO</name>
<protein>
    <submittedName>
        <fullName evidence="1">Uncharacterized protein</fullName>
    </submittedName>
</protein>
<feature type="non-terminal residue" evidence="1">
    <location>
        <position position="92"/>
    </location>
</feature>
<evidence type="ECO:0000313" key="1">
    <source>
        <dbReference type="EMBL" id="CAI4014683.1"/>
    </source>
</evidence>
<comment type="caution">
    <text evidence="1">The sequence shown here is derived from an EMBL/GenBank/DDBJ whole genome shotgun (WGS) entry which is preliminary data.</text>
</comment>
<reference evidence="1" key="1">
    <citation type="submission" date="2022-10" db="EMBL/GenBank/DDBJ databases">
        <authorList>
            <person name="Chen Y."/>
            <person name="Dougan E. K."/>
            <person name="Chan C."/>
            <person name="Rhodes N."/>
            <person name="Thang M."/>
        </authorList>
    </citation>
    <scope>NUCLEOTIDE SEQUENCE</scope>
</reference>
<dbReference type="Proteomes" id="UP001152797">
    <property type="component" value="Unassembled WGS sequence"/>
</dbReference>
<dbReference type="EMBL" id="CAMXCT010006490">
    <property type="protein sequence ID" value="CAI4014683.1"/>
    <property type="molecule type" value="Genomic_DNA"/>
</dbReference>
<dbReference type="EMBL" id="CAMXCT030006490">
    <property type="protein sequence ID" value="CAL4801995.1"/>
    <property type="molecule type" value="Genomic_DNA"/>
</dbReference>
<accession>A0A9P1GIU0</accession>
<dbReference type="EMBL" id="CAMXCT020006490">
    <property type="protein sequence ID" value="CAL1168058.1"/>
    <property type="molecule type" value="Genomic_DNA"/>
</dbReference>
<dbReference type="AlphaFoldDB" id="A0A9P1GIU0"/>
<keyword evidence="3" id="KW-1185">Reference proteome</keyword>
<reference evidence="2 3" key="2">
    <citation type="submission" date="2024-05" db="EMBL/GenBank/DDBJ databases">
        <authorList>
            <person name="Chen Y."/>
            <person name="Shah S."/>
            <person name="Dougan E. K."/>
            <person name="Thang M."/>
            <person name="Chan C."/>
        </authorList>
    </citation>
    <scope>NUCLEOTIDE SEQUENCE [LARGE SCALE GENOMIC DNA]</scope>
</reference>
<sequence length="92" mass="10441">MKDRTDIFARARVRGTVCLPTSFVFTPGRRPAPHGAVRDVRAVAKPTEDQEARLELEREIARKAAFEEALEAERASYEAELARKTQEAEDRQ</sequence>
<gene>
    <name evidence="1" type="ORF">C1SCF055_LOCUS39570</name>
</gene>
<evidence type="ECO:0000313" key="2">
    <source>
        <dbReference type="EMBL" id="CAL4801995.1"/>
    </source>
</evidence>